<gene>
    <name evidence="3" type="ORF">BHQ18_24730</name>
</gene>
<dbReference type="RefSeq" id="WP_069416301.1">
    <property type="nucleotide sequence ID" value="NZ_JACKUL010000009.1"/>
</dbReference>
<dbReference type="STRING" id="1776.BHQ18_24730"/>
<evidence type="ECO:0000256" key="2">
    <source>
        <dbReference type="SAM" id="Phobius"/>
    </source>
</evidence>
<evidence type="ECO:0000313" key="4">
    <source>
        <dbReference type="Proteomes" id="UP000094053"/>
    </source>
</evidence>
<feature type="region of interest" description="Disordered" evidence="1">
    <location>
        <begin position="290"/>
        <end position="310"/>
    </location>
</feature>
<sequence length="487" mass="51025">MTSYGPIRPDTSIKAHMEGRLIGYDDVAAEALRRAGRDASSVDLQAMMNGISAAAEYQLQQYCQNVTQLDWAQMKAVLDRPDFTPQLFTDYLSTCGPAGAAVHNRFAEVLQQVIPDLVANQIREGILDKIGPAPEPYQVDTGLIAPHPRYIDNMPDLIPTADEVVRAAALQAGRDPAGVDRGRLTSAVNSAIETQLEEYCTQLPSVGWPAVKAILDRPDFNPQLLRNYMSTRGVEGVGMYNALRVFLTEQLPPTVIEIIGETPAASSPPPLQSVPSFSGASAAAGGFDPGPVGGVVTRPAAPPPAARPSSAPSRNLLYFGGAAGLVAILIAVAIGLNAGGGDSAGSSKAPDTVIESYGNSGGDADSGPAPGSGPQKSSNDLNVSVPMSHPPCDGSGIVVLANAVTPGRYASEIQRHLNMHPGSSYLRTDESCSSLRPRDDAGNPIYAVYRPAGRTPSQVCAAVRAAGGDAYGKWLDNTTDPRAMIRC</sequence>
<feature type="transmembrane region" description="Helical" evidence="2">
    <location>
        <begin position="316"/>
        <end position="338"/>
    </location>
</feature>
<keyword evidence="4" id="KW-1185">Reference proteome</keyword>
<proteinExistence type="predicted"/>
<name>A0A1E3RB82_MYCFV</name>
<evidence type="ECO:0000313" key="3">
    <source>
        <dbReference type="EMBL" id="ODQ87170.1"/>
    </source>
</evidence>
<evidence type="ECO:0000256" key="1">
    <source>
        <dbReference type="SAM" id="MobiDB-lite"/>
    </source>
</evidence>
<comment type="caution">
    <text evidence="3">The sequence shown here is derived from an EMBL/GenBank/DDBJ whole genome shotgun (WGS) entry which is preliminary data.</text>
</comment>
<keyword evidence="2" id="KW-0812">Transmembrane</keyword>
<keyword evidence="2" id="KW-1133">Transmembrane helix</keyword>
<dbReference type="Proteomes" id="UP000094053">
    <property type="component" value="Unassembled WGS sequence"/>
</dbReference>
<keyword evidence="2" id="KW-0472">Membrane</keyword>
<dbReference type="EMBL" id="MIHA01000024">
    <property type="protein sequence ID" value="ODQ87170.1"/>
    <property type="molecule type" value="Genomic_DNA"/>
</dbReference>
<organism evidence="3 4">
    <name type="scientific">Mycolicibacterium flavescens</name>
    <name type="common">Mycobacterium flavescens</name>
    <dbReference type="NCBI Taxonomy" id="1776"/>
    <lineage>
        <taxon>Bacteria</taxon>
        <taxon>Bacillati</taxon>
        <taxon>Actinomycetota</taxon>
        <taxon>Actinomycetes</taxon>
        <taxon>Mycobacteriales</taxon>
        <taxon>Mycobacteriaceae</taxon>
        <taxon>Mycolicibacterium</taxon>
    </lineage>
</organism>
<dbReference type="OrthoDB" id="4483786at2"/>
<dbReference type="AlphaFoldDB" id="A0A1E3RB82"/>
<protein>
    <submittedName>
        <fullName evidence="3">Uncharacterized protein</fullName>
    </submittedName>
</protein>
<accession>A0A1E3RB82</accession>
<feature type="region of interest" description="Disordered" evidence="1">
    <location>
        <begin position="341"/>
        <end position="387"/>
    </location>
</feature>
<reference evidence="4" key="1">
    <citation type="submission" date="2016-09" db="EMBL/GenBank/DDBJ databases">
        <authorList>
            <person name="Greninger A.L."/>
            <person name="Jerome K.R."/>
            <person name="Mcnair B."/>
            <person name="Wallis C."/>
            <person name="Fang F."/>
        </authorList>
    </citation>
    <scope>NUCLEOTIDE SEQUENCE [LARGE SCALE GENOMIC DNA]</scope>
    <source>
        <strain evidence="4">M6</strain>
    </source>
</reference>